<dbReference type="Pfam" id="PF03739">
    <property type="entry name" value="LptF_LptG"/>
    <property type="match status" value="1"/>
</dbReference>
<dbReference type="AlphaFoldDB" id="A0A165R0A9"/>
<dbReference type="RefSeq" id="WP_038985359.1">
    <property type="nucleotide sequence ID" value="NZ_FNYS01000023.1"/>
</dbReference>
<dbReference type="EMBL" id="FNYS01000023">
    <property type="protein sequence ID" value="SEJ30817.1"/>
    <property type="molecule type" value="Genomic_DNA"/>
</dbReference>
<feature type="transmembrane region" description="Helical" evidence="6">
    <location>
        <begin position="330"/>
        <end position="352"/>
    </location>
</feature>
<name>A0A165R0A9_9FLAO</name>
<dbReference type="GeneID" id="82258425"/>
<gene>
    <name evidence="7" type="ORF">AV926_14280</name>
    <name evidence="8" type="ORF">SAMN04488018_12334</name>
</gene>
<dbReference type="Proteomes" id="UP000183077">
    <property type="component" value="Unassembled WGS sequence"/>
</dbReference>
<keyword evidence="2" id="KW-1003">Cell membrane</keyword>
<reference evidence="7 9" key="1">
    <citation type="submission" date="2016-01" db="EMBL/GenBank/DDBJ databases">
        <title>Whole genome sequencing of Myroides marinus L41.</title>
        <authorList>
            <person name="Hong K.W."/>
        </authorList>
    </citation>
    <scope>NUCLEOTIDE SEQUENCE [LARGE SCALE GENOMIC DNA]</scope>
    <source>
        <strain evidence="7 9">L41</strain>
    </source>
</reference>
<evidence type="ECO:0000313" key="9">
    <source>
        <dbReference type="Proteomes" id="UP000076630"/>
    </source>
</evidence>
<evidence type="ECO:0000313" key="8">
    <source>
        <dbReference type="EMBL" id="SEJ30817.1"/>
    </source>
</evidence>
<feature type="transmembrane region" description="Helical" evidence="6">
    <location>
        <begin position="50"/>
        <end position="78"/>
    </location>
</feature>
<dbReference type="InterPro" id="IPR005495">
    <property type="entry name" value="LptG/LptF_permease"/>
</dbReference>
<evidence type="ECO:0000313" key="10">
    <source>
        <dbReference type="Proteomes" id="UP000183077"/>
    </source>
</evidence>
<dbReference type="PANTHER" id="PTHR33529:SF8">
    <property type="entry name" value="PERMEASE, YJGP_YJGQ FAMILY"/>
    <property type="match status" value="1"/>
</dbReference>
<evidence type="ECO:0000256" key="1">
    <source>
        <dbReference type="ARBA" id="ARBA00004651"/>
    </source>
</evidence>
<evidence type="ECO:0000256" key="4">
    <source>
        <dbReference type="ARBA" id="ARBA00022989"/>
    </source>
</evidence>
<evidence type="ECO:0000256" key="5">
    <source>
        <dbReference type="ARBA" id="ARBA00023136"/>
    </source>
</evidence>
<feature type="transmembrane region" description="Helical" evidence="6">
    <location>
        <begin position="301"/>
        <end position="318"/>
    </location>
</feature>
<reference evidence="8 10" key="2">
    <citation type="submission" date="2016-10" db="EMBL/GenBank/DDBJ databases">
        <authorList>
            <person name="de Groot N.N."/>
        </authorList>
    </citation>
    <scope>NUCLEOTIDE SEQUENCE [LARGE SCALE GENOMIC DNA]</scope>
    <source>
        <strain evidence="8 10">DSM 23048</strain>
    </source>
</reference>
<feature type="transmembrane region" description="Helical" evidence="6">
    <location>
        <begin position="99"/>
        <end position="122"/>
    </location>
</feature>
<accession>A0A165R0A9</accession>
<dbReference type="OrthoDB" id="9807977at2"/>
<evidence type="ECO:0000313" key="7">
    <source>
        <dbReference type="EMBL" id="KZE77534.1"/>
    </source>
</evidence>
<feature type="transmembrane region" description="Helical" evidence="6">
    <location>
        <begin position="12"/>
        <end position="30"/>
    </location>
</feature>
<evidence type="ECO:0000256" key="2">
    <source>
        <dbReference type="ARBA" id="ARBA00022475"/>
    </source>
</evidence>
<evidence type="ECO:0000256" key="6">
    <source>
        <dbReference type="SAM" id="Phobius"/>
    </source>
</evidence>
<keyword evidence="3 6" id="KW-0812">Transmembrane</keyword>
<dbReference type="EMBL" id="LQNU01000070">
    <property type="protein sequence ID" value="KZE77534.1"/>
    <property type="molecule type" value="Genomic_DNA"/>
</dbReference>
<protein>
    <submittedName>
        <fullName evidence="8">Lipopolysaccharide export system permease protein</fullName>
    </submittedName>
</protein>
<keyword evidence="4 6" id="KW-1133">Transmembrane helix</keyword>
<keyword evidence="5 6" id="KW-0472">Membrane</keyword>
<evidence type="ECO:0000256" key="3">
    <source>
        <dbReference type="ARBA" id="ARBA00022692"/>
    </source>
</evidence>
<dbReference type="GO" id="GO:0015920">
    <property type="term" value="P:lipopolysaccharide transport"/>
    <property type="evidence" value="ECO:0007669"/>
    <property type="project" value="TreeGrafter"/>
</dbReference>
<dbReference type="GO" id="GO:0043190">
    <property type="term" value="C:ATP-binding cassette (ABC) transporter complex"/>
    <property type="evidence" value="ECO:0007669"/>
    <property type="project" value="TreeGrafter"/>
</dbReference>
<comment type="subcellular location">
    <subcellularLocation>
        <location evidence="1">Cell membrane</location>
        <topology evidence="1">Multi-pass membrane protein</topology>
    </subcellularLocation>
</comment>
<sequence length="357" mass="41093">MKILDWYILKRYLATFFVLLLLFVPIGIIIDVSEKINKILANKVPLQAVLVYYLDFTIYFANMLFPIMLFISIIWFTSKLANNTEIVAILSSGISFNRFLRPYIVGATIVSLFALVMSIFIVPGASQGFNDFRYKYMKSDQVRESQNVFRQISPTEFIYVSNFNYNSKTGYNFSYEEFDGNRLVAKMTANRIEWNPETQTYTLFDYFRREVGKGEDTFEKAEQKEMKLDFDIDDLTPVVYAAETMQLGPLKRFIEKEQMRGSANINIYLVVLYKKYSVPVSAFILTIIAVSVSSMKRRGGMGMNLAIGIALAFIYVFFDKIFGTLAEASSIPPLFAVWFPNIVFGILAIFLLRNARR</sequence>
<organism evidence="7 9">
    <name type="scientific">Myroides marinus</name>
    <dbReference type="NCBI Taxonomy" id="703342"/>
    <lineage>
        <taxon>Bacteria</taxon>
        <taxon>Pseudomonadati</taxon>
        <taxon>Bacteroidota</taxon>
        <taxon>Flavobacteriia</taxon>
        <taxon>Flavobacteriales</taxon>
        <taxon>Flavobacteriaceae</taxon>
        <taxon>Myroides</taxon>
    </lineage>
</organism>
<dbReference type="Proteomes" id="UP000076630">
    <property type="component" value="Unassembled WGS sequence"/>
</dbReference>
<proteinExistence type="predicted"/>
<feature type="transmembrane region" description="Helical" evidence="6">
    <location>
        <begin position="276"/>
        <end position="294"/>
    </location>
</feature>
<keyword evidence="9" id="KW-1185">Reference proteome</keyword>
<dbReference type="PANTHER" id="PTHR33529">
    <property type="entry name" value="SLR0882 PROTEIN-RELATED"/>
    <property type="match status" value="1"/>
</dbReference>